<dbReference type="CDD" id="cd07067">
    <property type="entry name" value="HP_PGM_like"/>
    <property type="match status" value="1"/>
</dbReference>
<comment type="caution">
    <text evidence="3">The sequence shown here is derived from an EMBL/GenBank/DDBJ whole genome shotgun (WGS) entry which is preliminary data.</text>
</comment>
<dbReference type="OrthoDB" id="9782128at2"/>
<evidence type="ECO:0000313" key="3">
    <source>
        <dbReference type="EMBL" id="MRH44972.1"/>
    </source>
</evidence>
<dbReference type="Pfam" id="PF00300">
    <property type="entry name" value="His_Phos_1"/>
    <property type="match status" value="1"/>
</dbReference>
<dbReference type="Proteomes" id="UP000799092">
    <property type="component" value="Unassembled WGS sequence"/>
</dbReference>
<accession>A0A6A8DUV0</accession>
<dbReference type="PROSITE" id="PS00175">
    <property type="entry name" value="PG_MUTASE"/>
    <property type="match status" value="1"/>
</dbReference>
<dbReference type="GO" id="GO:0005737">
    <property type="term" value="C:cytoplasm"/>
    <property type="evidence" value="ECO:0007669"/>
    <property type="project" value="TreeGrafter"/>
</dbReference>
<gene>
    <name evidence="3" type="ORF">GH741_20210</name>
</gene>
<dbReference type="InterPro" id="IPR013078">
    <property type="entry name" value="His_Pase_superF_clade-1"/>
</dbReference>
<feature type="binding site" evidence="2">
    <location>
        <begin position="6"/>
        <end position="13"/>
    </location>
    <ligand>
        <name>substrate</name>
    </ligand>
</feature>
<feature type="active site" description="Tele-phosphohistidine intermediate" evidence="1">
    <location>
        <position position="7"/>
    </location>
</feature>
<dbReference type="PANTHER" id="PTHR48100:SF59">
    <property type="entry name" value="ADENOSYLCOBALAMIN_ALPHA-RIBAZOLE PHOSPHATASE"/>
    <property type="match status" value="1"/>
</dbReference>
<feature type="binding site" evidence="2">
    <location>
        <position position="56"/>
    </location>
    <ligand>
        <name>substrate</name>
    </ligand>
</feature>
<evidence type="ECO:0000256" key="2">
    <source>
        <dbReference type="PIRSR" id="PIRSR613078-2"/>
    </source>
</evidence>
<evidence type="ECO:0000313" key="4">
    <source>
        <dbReference type="Proteomes" id="UP000799092"/>
    </source>
</evidence>
<name>A0A6A8DUV0_9BACI</name>
<dbReference type="InterPro" id="IPR050275">
    <property type="entry name" value="PGM_Phosphatase"/>
</dbReference>
<dbReference type="RefSeq" id="WP_153738571.1">
    <property type="nucleotide sequence ID" value="NZ_WJNG01000022.1"/>
</dbReference>
<dbReference type="EMBL" id="WJNG01000022">
    <property type="protein sequence ID" value="MRH44972.1"/>
    <property type="molecule type" value="Genomic_DNA"/>
</dbReference>
<dbReference type="PANTHER" id="PTHR48100">
    <property type="entry name" value="BROAD-SPECIFICITY PHOSPHATASE YOR283W-RELATED"/>
    <property type="match status" value="1"/>
</dbReference>
<keyword evidence="4" id="KW-1185">Reference proteome</keyword>
<evidence type="ECO:0000256" key="1">
    <source>
        <dbReference type="PIRSR" id="PIRSR613078-1"/>
    </source>
</evidence>
<reference evidence="3" key="1">
    <citation type="submission" date="2019-11" db="EMBL/GenBank/DDBJ databases">
        <authorList>
            <person name="Li J."/>
        </authorList>
    </citation>
    <scope>NUCLEOTIDE SEQUENCE</scope>
    <source>
        <strain evidence="3">B6B</strain>
    </source>
</reference>
<dbReference type="AlphaFoldDB" id="A0A6A8DUV0"/>
<proteinExistence type="predicted"/>
<dbReference type="SUPFAM" id="SSF53254">
    <property type="entry name" value="Phosphoglycerate mutase-like"/>
    <property type="match status" value="1"/>
</dbReference>
<dbReference type="GO" id="GO:0016791">
    <property type="term" value="F:phosphatase activity"/>
    <property type="evidence" value="ECO:0007669"/>
    <property type="project" value="TreeGrafter"/>
</dbReference>
<protein>
    <submittedName>
        <fullName evidence="3">Histidine phosphatase family protein</fullName>
    </submittedName>
</protein>
<dbReference type="InterPro" id="IPR001345">
    <property type="entry name" value="PG/BPGM_mutase_AS"/>
</dbReference>
<dbReference type="SMART" id="SM00855">
    <property type="entry name" value="PGAM"/>
    <property type="match status" value="1"/>
</dbReference>
<organism evidence="3 4">
    <name type="scientific">Aquibacillus halophilus</name>
    <dbReference type="NCBI Taxonomy" id="930132"/>
    <lineage>
        <taxon>Bacteria</taxon>
        <taxon>Bacillati</taxon>
        <taxon>Bacillota</taxon>
        <taxon>Bacilli</taxon>
        <taxon>Bacillales</taxon>
        <taxon>Bacillaceae</taxon>
        <taxon>Aquibacillus</taxon>
    </lineage>
</organism>
<dbReference type="Gene3D" id="3.40.50.1240">
    <property type="entry name" value="Phosphoglycerate mutase-like"/>
    <property type="match status" value="1"/>
</dbReference>
<dbReference type="InterPro" id="IPR029033">
    <property type="entry name" value="His_PPase_superfam"/>
</dbReference>
<sequence length="188" mass="21364">MICLVRHGQTDWNYLGKIQGMTDVPLNDVGRRQAEECREYVNSQDWDFIISSPLKRAKETAEIINKDLNLQIIEMEEFKERSFGIAEGLTLEERTIQFPEGDYPGQESKQDLVERVMSGIDTINRSYPGKKVLLVAHGAVIGTLLSTISNGQIGSGRTKLMNACISNIQHVDDQWKIHNYNQIDHLTM</sequence>
<feature type="active site" description="Proton donor/acceptor" evidence="1">
    <location>
        <position position="80"/>
    </location>
</feature>